<evidence type="ECO:0000313" key="2">
    <source>
        <dbReference type="Proteomes" id="UP000289738"/>
    </source>
</evidence>
<comment type="caution">
    <text evidence="1">The sequence shown here is derived from an EMBL/GenBank/DDBJ whole genome shotgun (WGS) entry which is preliminary data.</text>
</comment>
<protein>
    <submittedName>
        <fullName evidence="1">Uncharacterized protein</fullName>
    </submittedName>
</protein>
<keyword evidence="2" id="KW-1185">Reference proteome</keyword>
<sequence length="235" mass="26344">MRLTSGRIVTMSDEVSNGNAEIINNAPITATQTSANLIPHAEYNSGENITVIDANVDGSGQNPRLRITPVQNQPQITAGWPPFGFSPGCTPSMSSYTFPVRYENVPGTVSNQPSFSYPDVSDYQVGSSSNNSGLMVEFRQYIDESHHDLVNLLTHQMTTILNPILVDSESKYDQLLKQVERIVRIIDYDKGQSIPQDLVVDQENIRYNEENIFNNLEREENILYLVRRDQNAGAY</sequence>
<reference evidence="1 2" key="1">
    <citation type="submission" date="2019-01" db="EMBL/GenBank/DDBJ databases">
        <title>Sequencing of cultivated peanut Arachis hypogaea provides insights into genome evolution and oil improvement.</title>
        <authorList>
            <person name="Chen X."/>
        </authorList>
    </citation>
    <scope>NUCLEOTIDE SEQUENCE [LARGE SCALE GENOMIC DNA]</scope>
    <source>
        <strain evidence="2">cv. Fuhuasheng</strain>
        <tissue evidence="1">Leaves</tissue>
    </source>
</reference>
<name>A0A445BSS2_ARAHY</name>
<evidence type="ECO:0000313" key="1">
    <source>
        <dbReference type="EMBL" id="RYR41666.1"/>
    </source>
</evidence>
<dbReference type="AlphaFoldDB" id="A0A445BSS2"/>
<dbReference type="Proteomes" id="UP000289738">
    <property type="component" value="Chromosome A08"/>
</dbReference>
<organism evidence="1 2">
    <name type="scientific">Arachis hypogaea</name>
    <name type="common">Peanut</name>
    <dbReference type="NCBI Taxonomy" id="3818"/>
    <lineage>
        <taxon>Eukaryota</taxon>
        <taxon>Viridiplantae</taxon>
        <taxon>Streptophyta</taxon>
        <taxon>Embryophyta</taxon>
        <taxon>Tracheophyta</taxon>
        <taxon>Spermatophyta</taxon>
        <taxon>Magnoliopsida</taxon>
        <taxon>eudicotyledons</taxon>
        <taxon>Gunneridae</taxon>
        <taxon>Pentapetalae</taxon>
        <taxon>rosids</taxon>
        <taxon>fabids</taxon>
        <taxon>Fabales</taxon>
        <taxon>Fabaceae</taxon>
        <taxon>Papilionoideae</taxon>
        <taxon>50 kb inversion clade</taxon>
        <taxon>dalbergioids sensu lato</taxon>
        <taxon>Dalbergieae</taxon>
        <taxon>Pterocarpus clade</taxon>
        <taxon>Arachis</taxon>
    </lineage>
</organism>
<gene>
    <name evidence="1" type="ORF">Ahy_A08g038074</name>
</gene>
<accession>A0A445BSS2</accession>
<dbReference type="EMBL" id="SDMP01000008">
    <property type="protein sequence ID" value="RYR41666.1"/>
    <property type="molecule type" value="Genomic_DNA"/>
</dbReference>
<proteinExistence type="predicted"/>